<accession>A0A388MF56</accession>
<evidence type="ECO:0000313" key="2">
    <source>
        <dbReference type="EMBL" id="GBG93184.1"/>
    </source>
</evidence>
<dbReference type="InterPro" id="IPR045498">
    <property type="entry name" value="HflX_C"/>
</dbReference>
<protein>
    <recommendedName>
        <fullName evidence="1">HflX C-terminal domain-containing protein</fullName>
    </recommendedName>
</protein>
<comment type="caution">
    <text evidence="2">The sequence shown here is derived from an EMBL/GenBank/DDBJ whole genome shotgun (WGS) entry which is preliminary data.</text>
</comment>
<proteinExistence type="predicted"/>
<gene>
    <name evidence="2" type="ORF">CBR_g60144</name>
</gene>
<evidence type="ECO:0000259" key="1">
    <source>
        <dbReference type="Pfam" id="PF19275"/>
    </source>
</evidence>
<dbReference type="EMBL" id="BFEA01001281">
    <property type="protein sequence ID" value="GBG93184.1"/>
    <property type="molecule type" value="Genomic_DNA"/>
</dbReference>
<organism evidence="2 3">
    <name type="scientific">Chara braunii</name>
    <name type="common">Braun's stonewort</name>
    <dbReference type="NCBI Taxonomy" id="69332"/>
    <lineage>
        <taxon>Eukaryota</taxon>
        <taxon>Viridiplantae</taxon>
        <taxon>Streptophyta</taxon>
        <taxon>Charophyceae</taxon>
        <taxon>Charales</taxon>
        <taxon>Characeae</taxon>
        <taxon>Chara</taxon>
    </lineage>
</organism>
<dbReference type="OrthoDB" id="1670269at2759"/>
<dbReference type="STRING" id="69332.A0A388MF56"/>
<dbReference type="Pfam" id="PF19275">
    <property type="entry name" value="HflX_C"/>
    <property type="match status" value="1"/>
</dbReference>
<keyword evidence="3" id="KW-1185">Reference proteome</keyword>
<dbReference type="AlphaFoldDB" id="A0A388MF56"/>
<feature type="domain" description="HflX C-terminal" evidence="1">
    <location>
        <begin position="14"/>
        <end position="79"/>
    </location>
</feature>
<dbReference type="OMA" id="PYDKGDM"/>
<name>A0A388MF56_CHABU</name>
<reference evidence="2 3" key="1">
    <citation type="journal article" date="2018" name="Cell">
        <title>The Chara Genome: Secondary Complexity and Implications for Plant Terrestrialization.</title>
        <authorList>
            <person name="Nishiyama T."/>
            <person name="Sakayama H."/>
            <person name="Vries J.D."/>
            <person name="Buschmann H."/>
            <person name="Saint-Marcoux D."/>
            <person name="Ullrich K.K."/>
            <person name="Haas F.B."/>
            <person name="Vanderstraeten L."/>
            <person name="Becker D."/>
            <person name="Lang D."/>
            <person name="Vosolsobe S."/>
            <person name="Rombauts S."/>
            <person name="Wilhelmsson P.K.I."/>
            <person name="Janitza P."/>
            <person name="Kern R."/>
            <person name="Heyl A."/>
            <person name="Rumpler F."/>
            <person name="Villalobos L.I.A.C."/>
            <person name="Clay J.M."/>
            <person name="Skokan R."/>
            <person name="Toyoda A."/>
            <person name="Suzuki Y."/>
            <person name="Kagoshima H."/>
            <person name="Schijlen E."/>
            <person name="Tajeshwar N."/>
            <person name="Catarino B."/>
            <person name="Hetherington A.J."/>
            <person name="Saltykova A."/>
            <person name="Bonnot C."/>
            <person name="Breuninger H."/>
            <person name="Symeonidi A."/>
            <person name="Radhakrishnan G.V."/>
            <person name="Van Nieuwerburgh F."/>
            <person name="Deforce D."/>
            <person name="Chang C."/>
            <person name="Karol K.G."/>
            <person name="Hedrich R."/>
            <person name="Ulvskov P."/>
            <person name="Glockner G."/>
            <person name="Delwiche C.F."/>
            <person name="Petrasek J."/>
            <person name="Van de Peer Y."/>
            <person name="Friml J."/>
            <person name="Beilby M."/>
            <person name="Dolan L."/>
            <person name="Kohara Y."/>
            <person name="Sugano S."/>
            <person name="Fujiyama A."/>
            <person name="Delaux P.-M."/>
            <person name="Quint M."/>
            <person name="TheiBen G."/>
            <person name="Hagemann M."/>
            <person name="Harholt J."/>
            <person name="Dunand C."/>
            <person name="Zachgo S."/>
            <person name="Langdale J."/>
            <person name="Maumus F."/>
            <person name="Straeten D.V.D."/>
            <person name="Gould S.B."/>
            <person name="Rensing S.A."/>
        </authorList>
    </citation>
    <scope>NUCLEOTIDE SEQUENCE [LARGE SCALE GENOMIC DNA]</scope>
    <source>
        <strain evidence="2 3">S276</strain>
    </source>
</reference>
<sequence>MALQIDAAANADALRVEAAKSVDLVCLSALTGEGMEEMLAAVEAILRDDLVSVEVVIPYDKGEVLSKIHRLGMVNLEEYLPNGIRVQAHVPLAMSRQLLPLRIPLAATPGSSSSVLSSSPS</sequence>
<dbReference type="Gramene" id="GBG93184">
    <property type="protein sequence ID" value="GBG93184"/>
    <property type="gene ID" value="CBR_g60144"/>
</dbReference>
<evidence type="ECO:0000313" key="3">
    <source>
        <dbReference type="Proteomes" id="UP000265515"/>
    </source>
</evidence>
<dbReference type="Proteomes" id="UP000265515">
    <property type="component" value="Unassembled WGS sequence"/>
</dbReference>